<feature type="transmembrane region" description="Helical" evidence="1">
    <location>
        <begin position="140"/>
        <end position="165"/>
    </location>
</feature>
<evidence type="ECO:0000313" key="3">
    <source>
        <dbReference type="Proteomes" id="UP001589647"/>
    </source>
</evidence>
<name>A0ABV5IXQ1_9ACTN</name>
<evidence type="ECO:0000256" key="1">
    <source>
        <dbReference type="SAM" id="Phobius"/>
    </source>
</evidence>
<organism evidence="2 3">
    <name type="scientific">Nonomuraea spiralis</name>
    <dbReference type="NCBI Taxonomy" id="46182"/>
    <lineage>
        <taxon>Bacteria</taxon>
        <taxon>Bacillati</taxon>
        <taxon>Actinomycetota</taxon>
        <taxon>Actinomycetes</taxon>
        <taxon>Streptosporangiales</taxon>
        <taxon>Streptosporangiaceae</taxon>
        <taxon>Nonomuraea</taxon>
    </lineage>
</organism>
<dbReference type="RefSeq" id="WP_189653178.1">
    <property type="nucleotide sequence ID" value="NZ_BMRC01000037.1"/>
</dbReference>
<dbReference type="Proteomes" id="UP001589647">
    <property type="component" value="Unassembled WGS sequence"/>
</dbReference>
<feature type="transmembrane region" description="Helical" evidence="1">
    <location>
        <begin position="25"/>
        <end position="44"/>
    </location>
</feature>
<feature type="transmembrane region" description="Helical" evidence="1">
    <location>
        <begin position="50"/>
        <end position="74"/>
    </location>
</feature>
<feature type="transmembrane region" description="Helical" evidence="1">
    <location>
        <begin position="95"/>
        <end position="120"/>
    </location>
</feature>
<keyword evidence="1" id="KW-0472">Membrane</keyword>
<proteinExistence type="predicted"/>
<evidence type="ECO:0000313" key="2">
    <source>
        <dbReference type="EMBL" id="MFB9209340.1"/>
    </source>
</evidence>
<keyword evidence="1" id="KW-1133">Transmembrane helix</keyword>
<reference evidence="2 3" key="1">
    <citation type="submission" date="2024-09" db="EMBL/GenBank/DDBJ databases">
        <authorList>
            <person name="Sun Q."/>
            <person name="Mori K."/>
        </authorList>
    </citation>
    <scope>NUCLEOTIDE SEQUENCE [LARGE SCALE GENOMIC DNA]</scope>
    <source>
        <strain evidence="2 3">CCM 3426</strain>
    </source>
</reference>
<keyword evidence="3" id="KW-1185">Reference proteome</keyword>
<comment type="caution">
    <text evidence="2">The sequence shown here is derived from an EMBL/GenBank/DDBJ whole genome shotgun (WGS) entry which is preliminary data.</text>
</comment>
<sequence>MSAVPFRRVLVVEARKLVDTRSGRAIAAIMLALSVVAIAGRATAAEPHLSLLAGTAGLGYGTLLPVLAILTMTGEWSQRTALTTFALEPRRGRVLVAKCLPPLVVALAAPLVALLVALPVTAVSSAVRDVPAVWEVSPGAVLGLAVTTALTAAEGLGMGMLLLNAPAAIVICLSNSVVWSAVAQLGDTGAALAGWLDLNHTTDPLLNGQLTGGDAARLAVSVTVWIVAPLVAGSVRVIRKEVS</sequence>
<feature type="transmembrane region" description="Helical" evidence="1">
    <location>
        <begin position="216"/>
        <end position="238"/>
    </location>
</feature>
<keyword evidence="1" id="KW-0812">Transmembrane</keyword>
<gene>
    <name evidence="2" type="ORF">ACFFV7_49725</name>
</gene>
<dbReference type="EMBL" id="JBHMEI010000102">
    <property type="protein sequence ID" value="MFB9209340.1"/>
    <property type="molecule type" value="Genomic_DNA"/>
</dbReference>
<protein>
    <submittedName>
        <fullName evidence="2">ABC transporter permease</fullName>
    </submittedName>
</protein>
<accession>A0ABV5IXQ1</accession>